<dbReference type="InterPro" id="IPR025536">
    <property type="entry name" value="DUF4422"/>
</dbReference>
<dbReference type="Proteomes" id="UP000270743">
    <property type="component" value="Unassembled WGS sequence"/>
</dbReference>
<feature type="domain" description="DUF4422" evidence="1">
    <location>
        <begin position="13"/>
        <end position="239"/>
    </location>
</feature>
<proteinExistence type="predicted"/>
<accession>A0A3S4CMU0</accession>
<evidence type="ECO:0000313" key="3">
    <source>
        <dbReference type="Proteomes" id="UP000270743"/>
    </source>
</evidence>
<evidence type="ECO:0000313" key="2">
    <source>
        <dbReference type="EMBL" id="VDS10778.1"/>
    </source>
</evidence>
<dbReference type="OrthoDB" id="5672604at2"/>
<name>A0A3S4CMU0_9RHOB</name>
<dbReference type="RefSeq" id="WP_126156313.1">
    <property type="nucleotide sequence ID" value="NZ_UZWE01000079.1"/>
</dbReference>
<dbReference type="Pfam" id="PF14393">
    <property type="entry name" value="DUF4422"/>
    <property type="match status" value="1"/>
</dbReference>
<organism evidence="2 3">
    <name type="scientific">Paracoccus haematequi</name>
    <dbReference type="NCBI Taxonomy" id="2491866"/>
    <lineage>
        <taxon>Bacteria</taxon>
        <taxon>Pseudomonadati</taxon>
        <taxon>Pseudomonadota</taxon>
        <taxon>Alphaproteobacteria</taxon>
        <taxon>Rhodobacterales</taxon>
        <taxon>Paracoccaceae</taxon>
        <taxon>Paracoccus</taxon>
    </lineage>
</organism>
<dbReference type="AlphaFoldDB" id="A0A3S4CMU0"/>
<protein>
    <recommendedName>
        <fullName evidence="1">DUF4422 domain-containing protein</fullName>
    </recommendedName>
</protein>
<keyword evidence="3" id="KW-1185">Reference proteome</keyword>
<evidence type="ECO:0000259" key="1">
    <source>
        <dbReference type="Pfam" id="PF14393"/>
    </source>
</evidence>
<gene>
    <name evidence="2" type="ORF">PARHAE_03997</name>
</gene>
<sequence length="301" mass="33740">MTFPPLQSLPDARVYVAYHDARPVLEGRHLVPIQVGRALSGMLLPGVLGDDTGDSISRLNPAYCELTAHYWAWRNDPSGGPIGLMHYRRLFDLGCRLPARSHPERHVAGFDARIYAADVARHFATAGAELVVPRPIRLRRSLARQYERCHRPDELRAMRDAVADRHPDFRPALDRALQGNRLLLGNMFIMPRPVLDHYSPLLFDILRATGDRLAGRDRPPGYQARYPGFLAERILTAYVLGGYARAAFPDLRVQHRGILNIDTTVPTGAGWLRLARLCLEGRIGIRDALRLKSSGRGADRP</sequence>
<reference evidence="2 3" key="1">
    <citation type="submission" date="2018-12" db="EMBL/GenBank/DDBJ databases">
        <authorList>
            <person name="Criscuolo A."/>
        </authorList>
    </citation>
    <scope>NUCLEOTIDE SEQUENCE [LARGE SCALE GENOMIC DNA]</scope>
    <source>
        <strain evidence="2">ACIP1116241</strain>
    </source>
</reference>
<dbReference type="EMBL" id="UZWE01000079">
    <property type="protein sequence ID" value="VDS10778.1"/>
    <property type="molecule type" value="Genomic_DNA"/>
</dbReference>